<dbReference type="EMBL" id="ML977498">
    <property type="protein sequence ID" value="KAF2133805.1"/>
    <property type="molecule type" value="Genomic_DNA"/>
</dbReference>
<name>A0A6A6AS39_9PLEO</name>
<dbReference type="AlphaFoldDB" id="A0A6A6AS39"/>
<organism evidence="2 3">
    <name type="scientific">Dothidotthia symphoricarpi CBS 119687</name>
    <dbReference type="NCBI Taxonomy" id="1392245"/>
    <lineage>
        <taxon>Eukaryota</taxon>
        <taxon>Fungi</taxon>
        <taxon>Dikarya</taxon>
        <taxon>Ascomycota</taxon>
        <taxon>Pezizomycotina</taxon>
        <taxon>Dothideomycetes</taxon>
        <taxon>Pleosporomycetidae</taxon>
        <taxon>Pleosporales</taxon>
        <taxon>Dothidotthiaceae</taxon>
        <taxon>Dothidotthia</taxon>
    </lineage>
</organism>
<protein>
    <recommendedName>
        <fullName evidence="1">GPI inositol-deacylase winged helix domain-containing protein</fullName>
    </recommendedName>
</protein>
<reference evidence="2" key="1">
    <citation type="journal article" date="2020" name="Stud. Mycol.">
        <title>101 Dothideomycetes genomes: a test case for predicting lifestyles and emergence of pathogens.</title>
        <authorList>
            <person name="Haridas S."/>
            <person name="Albert R."/>
            <person name="Binder M."/>
            <person name="Bloem J."/>
            <person name="Labutti K."/>
            <person name="Salamov A."/>
            <person name="Andreopoulos B."/>
            <person name="Baker S."/>
            <person name="Barry K."/>
            <person name="Bills G."/>
            <person name="Bluhm B."/>
            <person name="Cannon C."/>
            <person name="Castanera R."/>
            <person name="Culley D."/>
            <person name="Daum C."/>
            <person name="Ezra D."/>
            <person name="Gonzalez J."/>
            <person name="Henrissat B."/>
            <person name="Kuo A."/>
            <person name="Liang C."/>
            <person name="Lipzen A."/>
            <person name="Lutzoni F."/>
            <person name="Magnuson J."/>
            <person name="Mondo S."/>
            <person name="Nolan M."/>
            <person name="Ohm R."/>
            <person name="Pangilinan J."/>
            <person name="Park H.-J."/>
            <person name="Ramirez L."/>
            <person name="Alfaro M."/>
            <person name="Sun H."/>
            <person name="Tritt A."/>
            <person name="Yoshinaga Y."/>
            <person name="Zwiers L.-H."/>
            <person name="Turgeon B."/>
            <person name="Goodwin S."/>
            <person name="Spatafora J."/>
            <person name="Crous P."/>
            <person name="Grigoriev I."/>
        </authorList>
    </citation>
    <scope>NUCLEOTIDE SEQUENCE</scope>
    <source>
        <strain evidence="2">CBS 119687</strain>
    </source>
</reference>
<evidence type="ECO:0000313" key="2">
    <source>
        <dbReference type="EMBL" id="KAF2133805.1"/>
    </source>
</evidence>
<dbReference type="Proteomes" id="UP000799771">
    <property type="component" value="Unassembled WGS sequence"/>
</dbReference>
<feature type="domain" description="GPI inositol-deacylase winged helix" evidence="1">
    <location>
        <begin position="33"/>
        <end position="118"/>
    </location>
</feature>
<dbReference type="RefSeq" id="XP_033528192.1">
    <property type="nucleotide sequence ID" value="XM_033669998.1"/>
</dbReference>
<proteinExistence type="predicted"/>
<dbReference type="PANTHER" id="PTHR10039">
    <property type="entry name" value="AMELOGENIN"/>
    <property type="match status" value="1"/>
</dbReference>
<evidence type="ECO:0000259" key="1">
    <source>
        <dbReference type="Pfam" id="PF22939"/>
    </source>
</evidence>
<dbReference type="PANTHER" id="PTHR10039:SF10">
    <property type="entry name" value="NACHT DOMAIN-CONTAINING PROTEIN"/>
    <property type="match status" value="1"/>
</dbReference>
<accession>A0A6A6AS39</accession>
<dbReference type="InterPro" id="IPR036770">
    <property type="entry name" value="Ankyrin_rpt-contain_sf"/>
</dbReference>
<dbReference type="GeneID" id="54410430"/>
<dbReference type="InterPro" id="IPR054471">
    <property type="entry name" value="GPIID_WHD"/>
</dbReference>
<evidence type="ECO:0000313" key="3">
    <source>
        <dbReference type="Proteomes" id="UP000799771"/>
    </source>
</evidence>
<dbReference type="OrthoDB" id="7464126at2759"/>
<keyword evidence="3" id="KW-1185">Reference proteome</keyword>
<gene>
    <name evidence="2" type="ORF">P153DRAFT_380981</name>
</gene>
<dbReference type="SUPFAM" id="SSF48403">
    <property type="entry name" value="Ankyrin repeat"/>
    <property type="match status" value="1"/>
</dbReference>
<dbReference type="InterPro" id="IPR002110">
    <property type="entry name" value="Ankyrin_rpt"/>
</dbReference>
<sequence>MQTDEQIKKALLNLPKDLPAMYAQILDQLQKSGATYQKRVLELVVASMRPLTVDEMREALSVTVGDTEWNPATLLNDVHSALTKNCGCLLVVDEEETTVRLLHPSVEQFLLNGYRNSDGNGITREGAQTTMTDIIVTYASYGVFDTQLSTIRVPQIHIESAPSQILASTLASAKGVQSFALKLLKSRKGLNVDIGSAVTNVLAQPDPGAMVLHFHTYVRSYGLKHTYVISEMTPHIAILFVALMKPNTILTGKESDRQTALRRAFLDNNEDALDLLLFLIDEGDNRPLSICTKAFISQPFNTFNDMTCLLLKACSYDFHTLSSQDMDSPLFFAIWARNAKAVELLLARDDVDINQMSLVYGNAPLREAIWYNSGVIIKSLINEDRIDIVSKEETLFWAVSYGNLYVVKLLLASGRLDLSDNPAQVILELANQLKNRKILNLIKQAAENRWHLPHLTISDSEDE</sequence>
<dbReference type="Pfam" id="PF22939">
    <property type="entry name" value="WHD_GPIID"/>
    <property type="match status" value="1"/>
</dbReference>
<dbReference type="Gene3D" id="1.25.40.20">
    <property type="entry name" value="Ankyrin repeat-containing domain"/>
    <property type="match status" value="1"/>
</dbReference>
<dbReference type="SMART" id="SM00248">
    <property type="entry name" value="ANK"/>
    <property type="match status" value="4"/>
</dbReference>